<evidence type="ECO:0000313" key="3">
    <source>
        <dbReference type="Proteomes" id="UP000244803"/>
    </source>
</evidence>
<dbReference type="Proteomes" id="UP000244803">
    <property type="component" value="Chromosome 2"/>
</dbReference>
<protein>
    <submittedName>
        <fullName evidence="2">Uncharacterized protein</fullName>
    </submittedName>
</protein>
<evidence type="ECO:0000256" key="1">
    <source>
        <dbReference type="SAM" id="Phobius"/>
    </source>
</evidence>
<dbReference type="EMBL" id="CP056068">
    <property type="protein sequence ID" value="UVC54624.1"/>
    <property type="molecule type" value="Genomic_DNA"/>
</dbReference>
<keyword evidence="1" id="KW-1133">Transmembrane helix</keyword>
<feature type="transmembrane region" description="Helical" evidence="1">
    <location>
        <begin position="20"/>
        <end position="39"/>
    </location>
</feature>
<proteinExistence type="predicted"/>
<accession>A0A976SLB3</accession>
<name>A0A976SLB3_THEOR</name>
<sequence>MWYKYNSSTPERSCIYENLGVVGIATLFLLIVYLWLRVYPNERLKLASDLFPSGSVVEFLRVHGVYVIQLTMVMATVLGWATIEAEVFTSVDTTGKIHGLLFLTKFLSPVPLIVQYHPEHDIQDGILVLALLNAFCVILLTLLLHSKAQSASRISLKPIPPRSRRMRSDKTSEDD</sequence>
<feature type="transmembrane region" description="Helical" evidence="1">
    <location>
        <begin position="126"/>
        <end position="144"/>
    </location>
</feature>
<keyword evidence="1" id="KW-0472">Membrane</keyword>
<evidence type="ECO:0000313" key="2">
    <source>
        <dbReference type="EMBL" id="UVC54624.1"/>
    </source>
</evidence>
<reference evidence="2" key="1">
    <citation type="submission" date="2022-07" db="EMBL/GenBank/DDBJ databases">
        <title>Evaluation of T. orientalis genome assembly methods using nanopore sequencing and analysis of variation between genomes.</title>
        <authorList>
            <person name="Yam J."/>
            <person name="Micallef M.L."/>
            <person name="Liu M."/>
            <person name="Djordjevic S.P."/>
            <person name="Bogema D.R."/>
            <person name="Jenkins C."/>
        </authorList>
    </citation>
    <scope>NUCLEOTIDE SEQUENCE</scope>
    <source>
        <strain evidence="2">Fish Creek</strain>
    </source>
</reference>
<gene>
    <name evidence="2" type="ORF">MACJ_003588</name>
</gene>
<feature type="transmembrane region" description="Helical" evidence="1">
    <location>
        <begin position="60"/>
        <end position="83"/>
    </location>
</feature>
<organism evidence="2 3">
    <name type="scientific">Theileria orientalis</name>
    <dbReference type="NCBI Taxonomy" id="68886"/>
    <lineage>
        <taxon>Eukaryota</taxon>
        <taxon>Sar</taxon>
        <taxon>Alveolata</taxon>
        <taxon>Apicomplexa</taxon>
        <taxon>Aconoidasida</taxon>
        <taxon>Piroplasmida</taxon>
        <taxon>Theileriidae</taxon>
        <taxon>Theileria</taxon>
    </lineage>
</organism>
<dbReference type="AlphaFoldDB" id="A0A976SLB3"/>
<keyword evidence="1" id="KW-0812">Transmembrane</keyword>